<feature type="disulfide bond" evidence="14">
    <location>
        <begin position="99"/>
        <end position="116"/>
    </location>
</feature>
<feature type="domain" description="Laminin G" evidence="16">
    <location>
        <begin position="503"/>
        <end position="689"/>
    </location>
</feature>
<evidence type="ECO:0000256" key="1">
    <source>
        <dbReference type="ARBA" id="ARBA00004247"/>
    </source>
</evidence>
<feature type="disulfide bond" evidence="14">
    <location>
        <begin position="118"/>
        <end position="127"/>
    </location>
</feature>
<evidence type="ECO:0000256" key="2">
    <source>
        <dbReference type="ARBA" id="ARBA00004316"/>
    </source>
</evidence>
<feature type="disulfide bond" evidence="14">
    <location>
        <begin position="1343"/>
        <end position="1352"/>
    </location>
</feature>
<dbReference type="InParanoid" id="A0A6P8NPU0"/>
<dbReference type="Pfam" id="PF00008">
    <property type="entry name" value="EGF"/>
    <property type="match status" value="10"/>
</dbReference>
<feature type="disulfide bond" evidence="14">
    <location>
        <begin position="405"/>
        <end position="414"/>
    </location>
</feature>
<feature type="domain" description="EGF-like" evidence="17">
    <location>
        <begin position="1234"/>
        <end position="1270"/>
    </location>
</feature>
<dbReference type="FunFam" id="2.60.120.200:FF:000130">
    <property type="entry name" value="Crumbs 2, cell polarity complex component"/>
    <property type="match status" value="1"/>
</dbReference>
<dbReference type="KEGG" id="gsh:117346749"/>
<dbReference type="FunFam" id="2.10.25.10:FF:000208">
    <property type="entry name" value="Crumbs 2, cell polarity complex component"/>
    <property type="match status" value="1"/>
</dbReference>
<dbReference type="FunFam" id="2.10.25.10:FF:000004">
    <property type="entry name" value="Neurogenic locus notch 1"/>
    <property type="match status" value="1"/>
</dbReference>
<feature type="domain" description="EGF-like" evidence="17">
    <location>
        <begin position="244"/>
        <end position="280"/>
    </location>
</feature>
<dbReference type="GO" id="GO:0035282">
    <property type="term" value="P:segmentation"/>
    <property type="evidence" value="ECO:0007669"/>
    <property type="project" value="UniProtKB-ARBA"/>
</dbReference>
<dbReference type="PRINTS" id="PR01983">
    <property type="entry name" value="NOTCH"/>
</dbReference>
<dbReference type="PROSITE" id="PS00010">
    <property type="entry name" value="ASX_HYDROXYL"/>
    <property type="match status" value="9"/>
</dbReference>
<dbReference type="FunFam" id="2.10.25.10:FF:000143">
    <property type="entry name" value="Protein crumbs 1"/>
    <property type="match status" value="1"/>
</dbReference>
<dbReference type="GO" id="GO:0005509">
    <property type="term" value="F:calcium ion binding"/>
    <property type="evidence" value="ECO:0007669"/>
    <property type="project" value="InterPro"/>
</dbReference>
<keyword evidence="7" id="KW-0677">Repeat</keyword>
<dbReference type="FunFam" id="2.60.120.200:FF:000055">
    <property type="entry name" value="Crumbs cell polarity complex component 1"/>
    <property type="match status" value="1"/>
</dbReference>
<feature type="disulfide bond" evidence="14">
    <location>
        <begin position="347"/>
        <end position="356"/>
    </location>
</feature>
<dbReference type="GO" id="GO:0051241">
    <property type="term" value="P:negative regulation of multicellular organismal process"/>
    <property type="evidence" value="ECO:0007669"/>
    <property type="project" value="UniProtKB-ARBA"/>
</dbReference>
<keyword evidence="11" id="KW-0325">Glycoprotein</keyword>
<dbReference type="Proteomes" id="UP000515159">
    <property type="component" value="Chromosome 12"/>
</dbReference>
<dbReference type="PANTHER" id="PTHR45836:SF23">
    <property type="entry name" value="NEUROGENIC LOCUS NOTCH HOMOLOG PROTEIN 1"/>
    <property type="match status" value="1"/>
</dbReference>
<dbReference type="GO" id="GO:0051240">
    <property type="term" value="P:positive regulation of multicellular organismal process"/>
    <property type="evidence" value="ECO:0007669"/>
    <property type="project" value="UniProtKB-ARBA"/>
</dbReference>
<dbReference type="GO" id="GO:0005911">
    <property type="term" value="C:cell-cell junction"/>
    <property type="evidence" value="ECO:0007669"/>
    <property type="project" value="UniProtKB-ARBA"/>
</dbReference>
<keyword evidence="18" id="KW-1185">Reference proteome</keyword>
<evidence type="ECO:0000256" key="11">
    <source>
        <dbReference type="ARBA" id="ARBA00023180"/>
    </source>
</evidence>
<dbReference type="InterPro" id="IPR051355">
    <property type="entry name" value="Notch/Slit_guidance"/>
</dbReference>
<dbReference type="RefSeq" id="XP_033772699.1">
    <property type="nucleotide sequence ID" value="XM_033916808.1"/>
</dbReference>
<evidence type="ECO:0000256" key="7">
    <source>
        <dbReference type="ARBA" id="ARBA00022737"/>
    </source>
</evidence>
<feature type="disulfide bond" evidence="14">
    <location>
        <begin position="933"/>
        <end position="942"/>
    </location>
</feature>
<feature type="domain" description="EGF-like" evidence="17">
    <location>
        <begin position="1159"/>
        <end position="1195"/>
    </location>
</feature>
<feature type="disulfide bond" evidence="14">
    <location>
        <begin position="1222"/>
        <end position="1231"/>
    </location>
</feature>
<feature type="domain" description="EGF-like" evidence="17">
    <location>
        <begin position="206"/>
        <end position="242"/>
    </location>
</feature>
<dbReference type="InterPro" id="IPR000152">
    <property type="entry name" value="EGF-type_Asp/Asn_hydroxyl_site"/>
</dbReference>
<dbReference type="FunFam" id="2.10.25.10:FF:000012">
    <property type="entry name" value="Delta-like protein"/>
    <property type="match status" value="1"/>
</dbReference>
<dbReference type="FunFam" id="2.10.25.10:FF:000006">
    <property type="entry name" value="Versican core protein-like isoform 1"/>
    <property type="match status" value="1"/>
</dbReference>
<dbReference type="PROSITE" id="PS50025">
    <property type="entry name" value="LAM_G_DOMAIN"/>
    <property type="match status" value="3"/>
</dbReference>
<keyword evidence="8 15" id="KW-1133">Transmembrane helix</keyword>
<dbReference type="GO" id="GO:0043235">
    <property type="term" value="C:receptor complex"/>
    <property type="evidence" value="ECO:0007669"/>
    <property type="project" value="TreeGrafter"/>
</dbReference>
<dbReference type="CDD" id="cd00110">
    <property type="entry name" value="LamG"/>
    <property type="match status" value="3"/>
</dbReference>
<sequence length="1426" mass="157806">MELVENLVKNYNKMGCMMSLIVHVVDVQIETFKKNMGTYSEEQESLCSRNESRCLGDSCQKNSTCAGTSEDGCHCQMPAARKLRSGCEEVDDPCTSKPCPLNMVCFSTPKNQSFTCQCVPGYTGTNCETALSECDHNPCRHGGKCYIREAGPSCRCSPGYTGDFCEIDSIECSSNPCQNGAVCRDRVDGYSCYCVPGYQGKHCDIEVDECVSEPCQNGATCLNKIGNYICLCSPEYTGRNCELEIDECLSEPCLNKATCHDSLGSYFCSCAPGFHGDHCDVNIDECASQPCLNRGQCIDKDNGYSCDCTDTRFMGLHCEILIPLCWSQPCHNNATCEENGENYTCHCWPGYTGFHCETDINECSSNPCLQKGHCVELSRVDLYGNVPVLPAEFSYYHAAGYICQCQSGFTGVHCDQDIDECHMNPCQNGGNCENVPGHYLCHCPLEKKEGHLYGGWNCTEILTGCVDHTCPNGGLCVPHLQNDQHGYNCTCPSGFTGPLCERTTTFSFQGNSFLHVSSTAEPEKEPFYNLTLRFQTVQPTTLLFHRGNKDTFMELELLNGYLYLSLHINNQSKMLLHVLPNVSDGEWHSVEVTLARAVSLKLLDSSCVEKCVNTTTATVSSNHLALAFQSTFLGGVPAREISSDSVFNIYNIHSETSFVGCLRDIQIDSKMITPEDISSEMSLHVKAGCSKKDWCENHPCQNRGRCINLWQSYQCDCYRPYEGPNCVGEYIAGRFGHENSRGYAAFPLDDIPDENVSISMFVRTRKSSGILLTLKNSTSQFLRLLLENGRLALLTFHNLKLLGKQIINDGNFHLISLKIEQQKVELFQSSQNLGHISVPLLKVQSKDVIYVGGLPDQQETTLNGGYFKGCIQDIRLNSRHLEFFPITSSKHSMSQQKLVNVTPGCAGDNFCKFNPCQNGGICYSIWDDFSCSCPPNTEGRTCEDVRWCELNPCPPEAHCQLVHQGFECVASALFRGENKVISYRSNGKITRDLTNITFGFRTRGTEVVLLHAEKDPEFITIGIFKSNLIFQLQSGNSFYMLSLASSQPVNDGKWHKVTLSMTDPLSQSSRWHLETDNQKDTVTSSLTTGNLNFLREETDIYLGDKAFESNVGFTGCLSSVQIGGIYLPYFQSTAIHAKKPQEEQFIQISSKPVVTGCLHVDACSSDPCMHGGSCEDIYNNYHCTCPKGQNGTRCEISMGDCSSIPCIHGNCVETPASYVCECELGYTGMNCDMDINNCLDLACANGTTCIDGIGVYSCLCSGNFTGKLCRYSRLPSTVCGNEERNITCYNYGNCTENRNELKCNCRPGFTGERCEFDVDECQSNPCLNGGLCQNLLNGFQCICDVSFAGDRCELNTKDALMSGVFTAFASIILVLFFIFCTGLCALIAAASMRANQGTYSPSRQEKESSRVEMWNMVQPPPMERLI</sequence>
<comment type="caution">
    <text evidence="14">Lacks conserved residue(s) required for the propagation of feature annotation.</text>
</comment>
<dbReference type="InterPro" id="IPR013320">
    <property type="entry name" value="ConA-like_dom_sf"/>
</dbReference>
<accession>A0A6P8NPU0</accession>
<dbReference type="FunFam" id="2.10.25.10:FF:000282">
    <property type="entry name" value="Crumbs cell polarity complex component 2"/>
    <property type="match status" value="1"/>
</dbReference>
<evidence type="ECO:0000256" key="14">
    <source>
        <dbReference type="PROSITE-ProRule" id="PRU00076"/>
    </source>
</evidence>
<feature type="domain" description="Laminin G" evidence="16">
    <location>
        <begin position="733"/>
        <end position="905"/>
    </location>
</feature>
<keyword evidence="4 14" id="KW-0245">EGF-like domain</keyword>
<dbReference type="SMART" id="SM00282">
    <property type="entry name" value="LamG"/>
    <property type="match status" value="3"/>
</dbReference>
<feature type="disulfide bond" evidence="14">
    <location>
        <begin position="1260"/>
        <end position="1269"/>
    </location>
</feature>
<feature type="domain" description="EGF-like" evidence="17">
    <location>
        <begin position="417"/>
        <end position="459"/>
    </location>
</feature>
<feature type="domain" description="Laminin G" evidence="16">
    <location>
        <begin position="970"/>
        <end position="1157"/>
    </location>
</feature>
<dbReference type="InterPro" id="IPR001881">
    <property type="entry name" value="EGF-like_Ca-bd_dom"/>
</dbReference>
<keyword evidence="12" id="KW-0966">Cell projection</keyword>
<protein>
    <submittedName>
        <fullName evidence="19">Protein crumbs homolog 1</fullName>
    </submittedName>
</protein>
<keyword evidence="6" id="KW-0732">Signal</keyword>
<dbReference type="SUPFAM" id="SSF57184">
    <property type="entry name" value="Growth factor receptor domain"/>
    <property type="match status" value="2"/>
</dbReference>
<feature type="domain" description="EGF-like" evidence="17">
    <location>
        <begin position="168"/>
        <end position="204"/>
    </location>
</feature>
<dbReference type="InterPro" id="IPR000742">
    <property type="entry name" value="EGF"/>
</dbReference>
<dbReference type="CTD" id="23418"/>
<feature type="disulfide bond" evidence="14">
    <location>
        <begin position="194"/>
        <end position="203"/>
    </location>
</feature>
<evidence type="ECO:0000256" key="15">
    <source>
        <dbReference type="SAM" id="Phobius"/>
    </source>
</evidence>
<comment type="similarity">
    <text evidence="13">Belongs to the Crumbs protein family.</text>
</comment>
<evidence type="ECO:0000256" key="8">
    <source>
        <dbReference type="ARBA" id="ARBA00022989"/>
    </source>
</evidence>
<reference evidence="19" key="1">
    <citation type="submission" date="2025-08" db="UniProtKB">
        <authorList>
            <consortium name="RefSeq"/>
        </authorList>
    </citation>
    <scope>IDENTIFICATION</scope>
</reference>
<feature type="domain" description="EGF-like" evidence="17">
    <location>
        <begin position="1317"/>
        <end position="1353"/>
    </location>
</feature>
<feature type="domain" description="EGF-like" evidence="17">
    <location>
        <begin position="90"/>
        <end position="128"/>
    </location>
</feature>
<evidence type="ECO:0000259" key="16">
    <source>
        <dbReference type="PROSITE" id="PS50025"/>
    </source>
</evidence>
<dbReference type="FunFam" id="2.10.25.10:FF:000279">
    <property type="entry name" value="Neurogenic locus notch 1"/>
    <property type="match status" value="1"/>
</dbReference>
<dbReference type="PANTHER" id="PTHR45836">
    <property type="entry name" value="SLIT HOMOLOG"/>
    <property type="match status" value="1"/>
</dbReference>
<feature type="domain" description="EGF-like" evidence="17">
    <location>
        <begin position="282"/>
        <end position="319"/>
    </location>
</feature>
<evidence type="ECO:0000256" key="12">
    <source>
        <dbReference type="ARBA" id="ARBA00023273"/>
    </source>
</evidence>
<dbReference type="Gene3D" id="2.10.25.10">
    <property type="entry name" value="Laminin"/>
    <property type="match status" value="17"/>
</dbReference>
<feature type="domain" description="EGF-like" evidence="17">
    <location>
        <begin position="130"/>
        <end position="166"/>
    </location>
</feature>
<dbReference type="GO" id="GO:0042995">
    <property type="term" value="C:cell projection"/>
    <property type="evidence" value="ECO:0007669"/>
    <property type="project" value="UniProtKB-SubCell"/>
</dbReference>
<evidence type="ECO:0000256" key="9">
    <source>
        <dbReference type="ARBA" id="ARBA00023136"/>
    </source>
</evidence>
<dbReference type="PROSITE" id="PS50026">
    <property type="entry name" value="EGF_3"/>
    <property type="match status" value="17"/>
</dbReference>
<evidence type="ECO:0000256" key="6">
    <source>
        <dbReference type="ARBA" id="ARBA00022729"/>
    </source>
</evidence>
<dbReference type="PROSITE" id="PS01187">
    <property type="entry name" value="EGF_CA"/>
    <property type="match status" value="3"/>
</dbReference>
<feature type="domain" description="EGF-like" evidence="17">
    <location>
        <begin position="1197"/>
        <end position="1232"/>
    </location>
</feature>
<dbReference type="GO" id="GO:0048863">
    <property type="term" value="P:stem cell differentiation"/>
    <property type="evidence" value="ECO:0007669"/>
    <property type="project" value="UniProtKB-ARBA"/>
</dbReference>
<evidence type="ECO:0000256" key="13">
    <source>
        <dbReference type="ARBA" id="ARBA00060989"/>
    </source>
</evidence>
<feature type="transmembrane region" description="Helical" evidence="15">
    <location>
        <begin position="1360"/>
        <end position="1389"/>
    </location>
</feature>
<evidence type="ECO:0000256" key="3">
    <source>
        <dbReference type="ARBA" id="ARBA00022475"/>
    </source>
</evidence>
<dbReference type="GO" id="GO:0050877">
    <property type="term" value="P:nervous system process"/>
    <property type="evidence" value="ECO:0007669"/>
    <property type="project" value="UniProtKB-ARBA"/>
</dbReference>
<feature type="disulfide bond" evidence="14">
    <location>
        <begin position="1305"/>
        <end position="1314"/>
    </location>
</feature>
<feature type="domain" description="EGF-like" evidence="17">
    <location>
        <begin position="359"/>
        <end position="415"/>
    </location>
</feature>
<feature type="disulfide bond" evidence="14">
    <location>
        <begin position="270"/>
        <end position="279"/>
    </location>
</feature>
<gene>
    <name evidence="19" type="primary">CRB1</name>
</gene>
<dbReference type="FunCoup" id="A0A6P8NPU0">
    <property type="interactions" value="321"/>
</dbReference>
<dbReference type="FunFam" id="2.10.25.10:FF:000123">
    <property type="entry name" value="Crumbs homolog 1 (Drosophila)"/>
    <property type="match status" value="1"/>
</dbReference>
<comment type="subcellular location">
    <subcellularLocation>
        <location evidence="1">Apical cell membrane</location>
        <topology evidence="1">Single-pass type I membrane protein</topology>
    </subcellularLocation>
    <subcellularLocation>
        <location evidence="2">Cell projection</location>
    </subcellularLocation>
</comment>
<dbReference type="SMART" id="SM00179">
    <property type="entry name" value="EGF_CA"/>
    <property type="match status" value="16"/>
</dbReference>
<dbReference type="FunFam" id="2.10.25.10:FF:000413">
    <property type="entry name" value="Crumbs cell polarity complex component 1"/>
    <property type="match status" value="1"/>
</dbReference>
<dbReference type="GO" id="GO:0009952">
    <property type="term" value="P:anterior/posterior pattern specification"/>
    <property type="evidence" value="ECO:0007669"/>
    <property type="project" value="UniProtKB-ARBA"/>
</dbReference>
<dbReference type="SMART" id="SM00181">
    <property type="entry name" value="EGF"/>
    <property type="match status" value="17"/>
</dbReference>
<dbReference type="GO" id="GO:0019904">
    <property type="term" value="F:protein domain specific binding"/>
    <property type="evidence" value="ECO:0007669"/>
    <property type="project" value="UniProtKB-ARBA"/>
</dbReference>
<feature type="disulfide bond" evidence="14">
    <location>
        <begin position="156"/>
        <end position="165"/>
    </location>
</feature>
<dbReference type="FunFam" id="2.10.25.10:FF:000327">
    <property type="entry name" value="neurogenic locus notch homolog protein 4"/>
    <property type="match status" value="1"/>
</dbReference>
<keyword evidence="3" id="KW-1003">Cell membrane</keyword>
<dbReference type="GO" id="GO:0007219">
    <property type="term" value="P:Notch signaling pathway"/>
    <property type="evidence" value="ECO:0007669"/>
    <property type="project" value="TreeGrafter"/>
</dbReference>
<dbReference type="FunFam" id="2.60.120.200:FF:000081">
    <property type="entry name" value="Crumbs 1, cell polarity complex component"/>
    <property type="match status" value="1"/>
</dbReference>
<evidence type="ECO:0000313" key="19">
    <source>
        <dbReference type="RefSeq" id="XP_033772699.1"/>
    </source>
</evidence>
<evidence type="ECO:0000256" key="10">
    <source>
        <dbReference type="ARBA" id="ARBA00023157"/>
    </source>
</evidence>
<dbReference type="Pfam" id="PF02210">
    <property type="entry name" value="Laminin_G_2"/>
    <property type="match status" value="3"/>
</dbReference>
<name>A0A6P8NPU0_GEOSA</name>
<dbReference type="FunFam" id="2.10.25.10:FF:000252">
    <property type="entry name" value="Crumbs homolog 1 (Drosophila)"/>
    <property type="match status" value="1"/>
</dbReference>
<feature type="disulfide bond" evidence="14">
    <location>
        <begin position="1201"/>
        <end position="1211"/>
    </location>
</feature>
<dbReference type="InterPro" id="IPR009030">
    <property type="entry name" value="Growth_fac_rcpt_cys_sf"/>
</dbReference>
<dbReference type="GO" id="GO:0043226">
    <property type="term" value="C:organelle"/>
    <property type="evidence" value="ECO:0007669"/>
    <property type="project" value="UniProtKB-ARBA"/>
</dbReference>
<evidence type="ECO:0000259" key="17">
    <source>
        <dbReference type="PROSITE" id="PS50026"/>
    </source>
</evidence>
<dbReference type="GO" id="GO:0007411">
    <property type="term" value="P:axon guidance"/>
    <property type="evidence" value="ECO:0007669"/>
    <property type="project" value="TreeGrafter"/>
</dbReference>
<dbReference type="SUPFAM" id="SSF57196">
    <property type="entry name" value="EGF/Laminin"/>
    <property type="match status" value="10"/>
</dbReference>
<evidence type="ECO:0000256" key="4">
    <source>
        <dbReference type="ARBA" id="ARBA00022536"/>
    </source>
</evidence>
<dbReference type="GeneID" id="117346749"/>
<feature type="domain" description="EGF-like" evidence="17">
    <location>
        <begin position="907"/>
        <end position="943"/>
    </location>
</feature>
<dbReference type="SUPFAM" id="SSF49899">
    <property type="entry name" value="Concanavalin A-like lectins/glucanases"/>
    <property type="match status" value="3"/>
</dbReference>
<dbReference type="PROSITE" id="PS01186">
    <property type="entry name" value="EGF_2"/>
    <property type="match status" value="10"/>
</dbReference>
<dbReference type="GO" id="GO:0016324">
    <property type="term" value="C:apical plasma membrane"/>
    <property type="evidence" value="ECO:0007669"/>
    <property type="project" value="UniProtKB-SubCell"/>
</dbReference>
<keyword evidence="9 15" id="KW-0472">Membrane</keyword>
<dbReference type="OrthoDB" id="283575at2759"/>
<dbReference type="Gene3D" id="2.60.120.200">
    <property type="match status" value="3"/>
</dbReference>
<feature type="disulfide bond" evidence="14">
    <location>
        <begin position="717"/>
        <end position="726"/>
    </location>
</feature>
<dbReference type="FunFam" id="2.10.25.10:FF:000039">
    <property type="entry name" value="Crumbs cell polarity complex component 1"/>
    <property type="match status" value="1"/>
</dbReference>
<dbReference type="GO" id="GO:0030855">
    <property type="term" value="P:epithelial cell differentiation"/>
    <property type="evidence" value="ECO:0007669"/>
    <property type="project" value="UniProtKB-ARBA"/>
</dbReference>
<proteinExistence type="inferred from homology"/>
<dbReference type="GO" id="GO:0007163">
    <property type="term" value="P:establishment or maintenance of cell polarity"/>
    <property type="evidence" value="ECO:0007669"/>
    <property type="project" value="UniProtKB-ARBA"/>
</dbReference>
<feature type="domain" description="EGF-like" evidence="17">
    <location>
        <begin position="691"/>
        <end position="727"/>
    </location>
</feature>
<dbReference type="FunFam" id="2.10.25.10:FF:000348">
    <property type="entry name" value="Crumbs 1, cell polarity complex component"/>
    <property type="match status" value="1"/>
</dbReference>
<feature type="disulfide bond" evidence="14">
    <location>
        <begin position="232"/>
        <end position="241"/>
    </location>
</feature>
<dbReference type="GO" id="GO:0048646">
    <property type="term" value="P:anatomical structure formation involved in morphogenesis"/>
    <property type="evidence" value="ECO:0007669"/>
    <property type="project" value="UniProtKB-ARBA"/>
</dbReference>
<feature type="disulfide bond" evidence="14">
    <location>
        <begin position="491"/>
        <end position="500"/>
    </location>
</feature>
<organism evidence="18 19">
    <name type="scientific">Geotrypetes seraphini</name>
    <name type="common">Gaboon caecilian</name>
    <name type="synonym">Caecilia seraphini</name>
    <dbReference type="NCBI Taxonomy" id="260995"/>
    <lineage>
        <taxon>Eukaryota</taxon>
        <taxon>Metazoa</taxon>
        <taxon>Chordata</taxon>
        <taxon>Craniata</taxon>
        <taxon>Vertebrata</taxon>
        <taxon>Euteleostomi</taxon>
        <taxon>Amphibia</taxon>
        <taxon>Gymnophiona</taxon>
        <taxon>Geotrypetes</taxon>
    </lineage>
</organism>
<keyword evidence="5 15" id="KW-0812">Transmembrane</keyword>
<evidence type="ECO:0000313" key="18">
    <source>
        <dbReference type="Proteomes" id="UP000515159"/>
    </source>
</evidence>
<feature type="domain" description="EGF-like" evidence="17">
    <location>
        <begin position="461"/>
        <end position="501"/>
    </location>
</feature>
<evidence type="ECO:0000256" key="5">
    <source>
        <dbReference type="ARBA" id="ARBA00022692"/>
    </source>
</evidence>
<dbReference type="FunFam" id="2.10.25.10:FF:000122">
    <property type="entry name" value="Protein crumbs homolog 2"/>
    <property type="match status" value="1"/>
</dbReference>
<dbReference type="GO" id="GO:0030097">
    <property type="term" value="P:hemopoiesis"/>
    <property type="evidence" value="ECO:0007669"/>
    <property type="project" value="UniProtKB-ARBA"/>
</dbReference>
<dbReference type="GO" id="GO:0009986">
    <property type="term" value="C:cell surface"/>
    <property type="evidence" value="ECO:0007669"/>
    <property type="project" value="TreeGrafter"/>
</dbReference>
<dbReference type="InterPro" id="IPR018097">
    <property type="entry name" value="EGF_Ca-bd_CS"/>
</dbReference>
<feature type="disulfide bond" evidence="14">
    <location>
        <begin position="1185"/>
        <end position="1194"/>
    </location>
</feature>
<feature type="domain" description="EGF-like" evidence="17">
    <location>
        <begin position="1280"/>
        <end position="1315"/>
    </location>
</feature>
<dbReference type="CDD" id="cd00054">
    <property type="entry name" value="EGF_CA"/>
    <property type="match status" value="15"/>
</dbReference>
<dbReference type="PROSITE" id="PS00022">
    <property type="entry name" value="EGF_1"/>
    <property type="match status" value="15"/>
</dbReference>
<keyword evidence="10 14" id="KW-1015">Disulfide bond</keyword>
<feature type="domain" description="EGF-like" evidence="17">
    <location>
        <begin position="321"/>
        <end position="357"/>
    </location>
</feature>
<dbReference type="InterPro" id="IPR001791">
    <property type="entry name" value="Laminin_G"/>
</dbReference>